<protein>
    <recommendedName>
        <fullName evidence="9">Glucosidase II subunit alpha</fullName>
    </recommendedName>
</protein>
<evidence type="ECO:0000313" key="16">
    <source>
        <dbReference type="Proteomes" id="UP001162131"/>
    </source>
</evidence>
<comment type="pathway">
    <text evidence="2">Glycan metabolism; N-glycan metabolism.</text>
</comment>
<keyword evidence="8 10" id="KW-0326">Glycosidase</keyword>
<dbReference type="InterPro" id="IPR013780">
    <property type="entry name" value="Glyco_hydro_b"/>
</dbReference>
<dbReference type="CDD" id="cd14752">
    <property type="entry name" value="GH31_N"/>
    <property type="match status" value="1"/>
</dbReference>
<evidence type="ECO:0000256" key="2">
    <source>
        <dbReference type="ARBA" id="ARBA00004833"/>
    </source>
</evidence>
<dbReference type="Pfam" id="PF01055">
    <property type="entry name" value="Glyco_hydro_31_2nd"/>
    <property type="match status" value="1"/>
</dbReference>
<dbReference type="Proteomes" id="UP001162131">
    <property type="component" value="Unassembled WGS sequence"/>
</dbReference>
<evidence type="ECO:0000256" key="1">
    <source>
        <dbReference type="ARBA" id="ARBA00004240"/>
    </source>
</evidence>
<evidence type="ECO:0000259" key="13">
    <source>
        <dbReference type="Pfam" id="PF13802"/>
    </source>
</evidence>
<dbReference type="InterPro" id="IPR011013">
    <property type="entry name" value="Gal_mutarotase_sf_dom"/>
</dbReference>
<dbReference type="PANTHER" id="PTHR22762">
    <property type="entry name" value="ALPHA-GLUCOSIDASE"/>
    <property type="match status" value="1"/>
</dbReference>
<comment type="subcellular location">
    <subcellularLocation>
        <location evidence="1">Endoplasmic reticulum</location>
    </subcellularLocation>
</comment>
<evidence type="ECO:0000256" key="6">
    <source>
        <dbReference type="ARBA" id="ARBA00022824"/>
    </source>
</evidence>
<dbReference type="EMBL" id="CAJZBQ010000053">
    <property type="protein sequence ID" value="CAG9331965.1"/>
    <property type="molecule type" value="Genomic_DNA"/>
</dbReference>
<keyword evidence="4 11" id="KW-0732">Signal</keyword>
<dbReference type="Gene3D" id="3.20.20.80">
    <property type="entry name" value="Glycosidases"/>
    <property type="match status" value="1"/>
</dbReference>
<evidence type="ECO:0000256" key="8">
    <source>
        <dbReference type="ARBA" id="ARBA00023295"/>
    </source>
</evidence>
<feature type="chain" id="PRO_5043471126" description="Glucosidase II subunit alpha" evidence="11">
    <location>
        <begin position="20"/>
        <end position="912"/>
    </location>
</feature>
<dbReference type="InterPro" id="IPR030458">
    <property type="entry name" value="Glyco_hydro_31_AS"/>
</dbReference>
<dbReference type="AlphaFoldDB" id="A0AAU9K1S3"/>
<dbReference type="PROSITE" id="PS00129">
    <property type="entry name" value="GLYCOSYL_HYDROL_F31_1"/>
    <property type="match status" value="1"/>
</dbReference>
<dbReference type="InterPro" id="IPR000322">
    <property type="entry name" value="Glyco_hydro_31_TIM"/>
</dbReference>
<dbReference type="GO" id="GO:0090599">
    <property type="term" value="F:alpha-glucosidase activity"/>
    <property type="evidence" value="ECO:0007669"/>
    <property type="project" value="TreeGrafter"/>
</dbReference>
<evidence type="ECO:0000256" key="11">
    <source>
        <dbReference type="SAM" id="SignalP"/>
    </source>
</evidence>
<dbReference type="Pfam" id="PF13802">
    <property type="entry name" value="Gal_mutarotas_2"/>
    <property type="match status" value="1"/>
</dbReference>
<dbReference type="GO" id="GO:0005975">
    <property type="term" value="P:carbohydrate metabolic process"/>
    <property type="evidence" value="ECO:0007669"/>
    <property type="project" value="InterPro"/>
</dbReference>
<dbReference type="Gene3D" id="2.60.40.1180">
    <property type="entry name" value="Golgi alpha-mannosidase II"/>
    <property type="match status" value="2"/>
</dbReference>
<sequence length="912" mass="105217">MARFFYILLVMAILNEASKKELLKTSEDSGFCVRNRYLTRNRAQIKNSGLRFDMDYEVDSTSIQKIPGGISFLVKSIFEDVPFLKGSIVLLTSGSLHVNFDEIHPLFPRFRSPYDDILNSESLHEVPDDSVKVKPNQVIWTYGKQKYELNFSPITIQGYYDETLTLKVNSHSMMNFDRYRSRDADLKPASQVKDTSSPIKILDSAGVYLEKGGELAYFDDLWSETFIDFVDNKKRGPSSVAMDFAFVDATDVYGLPEHADHISLKDTVDDEPYRIYNIDYTEHAVDTRQSLYGNIPFMLSRSSKKIAGGVFWFNPSETYVDISTSNKEKLTHWISESGVIDFFLIVSETPMNVVETYTMLTGPPQLPPQFALGYHQCRWNYISQEDLLDVSSGFETNNLPMDVIWLDIEYTPERQYFMWDHNTFPDPIGMQNTLDTQNRKLVTIIDPHIKRSDKYSVHCEAEDLDLYVKNEDGEDFVGLCWPGRSSWLDFTKKDAQEYWAEHYSLERFPGSTNNTYIWNDMNEPSVFTGPEGTMPKTSLHGDVEHRDVHNLYGLLMMMSTHRGLLERSGNTERPFVLTRSFFAGVQKYGAIWTGDNTAKWEYLEYSIPMCLSVALGGVSMCGADIGGFFGDPEPELLVRWYQLAAFLPFFRGHSSIESKRREPWLSGEPYLSQIRQSLRLRYAMLPYWYTLFFQYHRNGTPVIRPMFLEFPMDKKTAKIDNQFLLGPSIMVAAVIQAGQEKVEIYLPEGKWYDYHTYSQVDYGEIYYEVQENWVPAFLRGGHIVPRQDRERNSSVLKYLDPFTLIVALDENEEAAGNLYIDDTKTHNYQSGEFLYAEMKFKDQKLKYEVANAMELENQIEKIVIVGMQKTPQHVLIENKHGATAAEFSMKENAVVIKLSEVQVNEHWVLTIN</sequence>
<evidence type="ECO:0000259" key="14">
    <source>
        <dbReference type="Pfam" id="PF21365"/>
    </source>
</evidence>
<keyword evidence="16" id="KW-1185">Reference proteome</keyword>
<comment type="similarity">
    <text evidence="3 10">Belongs to the glycosyl hydrolase 31 family.</text>
</comment>
<feature type="domain" description="Glycoside hydrolase family 31 TIM barrel" evidence="12">
    <location>
        <begin position="364"/>
        <end position="691"/>
    </location>
</feature>
<evidence type="ECO:0000256" key="5">
    <source>
        <dbReference type="ARBA" id="ARBA00022801"/>
    </source>
</evidence>
<dbReference type="SUPFAM" id="SSF74650">
    <property type="entry name" value="Galactose mutarotase-like"/>
    <property type="match status" value="1"/>
</dbReference>
<dbReference type="InterPro" id="IPR025887">
    <property type="entry name" value="Glyco_hydro_31_N_dom"/>
</dbReference>
<dbReference type="SUPFAM" id="SSF51011">
    <property type="entry name" value="Glycosyl hydrolase domain"/>
    <property type="match status" value="1"/>
</dbReference>
<keyword evidence="6" id="KW-0256">Endoplasmic reticulum</keyword>
<organism evidence="15 16">
    <name type="scientific">Blepharisma stoltei</name>
    <dbReference type="NCBI Taxonomy" id="1481888"/>
    <lineage>
        <taxon>Eukaryota</taxon>
        <taxon>Sar</taxon>
        <taxon>Alveolata</taxon>
        <taxon>Ciliophora</taxon>
        <taxon>Postciliodesmatophora</taxon>
        <taxon>Heterotrichea</taxon>
        <taxon>Heterotrichida</taxon>
        <taxon>Blepharismidae</taxon>
        <taxon>Blepharisma</taxon>
    </lineage>
</organism>
<evidence type="ECO:0000256" key="9">
    <source>
        <dbReference type="ARBA" id="ARBA00042895"/>
    </source>
</evidence>
<comment type="caution">
    <text evidence="15">The sequence shown here is derived from an EMBL/GenBank/DDBJ whole genome shotgun (WGS) entry which is preliminary data.</text>
</comment>
<dbReference type="CDD" id="cd06603">
    <property type="entry name" value="GH31_GANC_GANAB_alpha"/>
    <property type="match status" value="1"/>
</dbReference>
<evidence type="ECO:0000259" key="12">
    <source>
        <dbReference type="Pfam" id="PF01055"/>
    </source>
</evidence>
<feature type="domain" description="Glycoside hydrolase family 31 N-terminal" evidence="13">
    <location>
        <begin position="121"/>
        <end position="321"/>
    </location>
</feature>
<dbReference type="PANTHER" id="PTHR22762:SF54">
    <property type="entry name" value="BCDNA.GH04962"/>
    <property type="match status" value="1"/>
</dbReference>
<keyword evidence="5 10" id="KW-0378">Hydrolase</keyword>
<proteinExistence type="inferred from homology"/>
<dbReference type="SUPFAM" id="SSF51445">
    <property type="entry name" value="(Trans)glycosidases"/>
    <property type="match status" value="1"/>
</dbReference>
<dbReference type="GO" id="GO:0006491">
    <property type="term" value="P:N-glycan processing"/>
    <property type="evidence" value="ECO:0007669"/>
    <property type="project" value="TreeGrafter"/>
</dbReference>
<dbReference type="Pfam" id="PF21365">
    <property type="entry name" value="Glyco_hydro_31_3rd"/>
    <property type="match status" value="1"/>
</dbReference>
<evidence type="ECO:0000256" key="7">
    <source>
        <dbReference type="ARBA" id="ARBA00023180"/>
    </source>
</evidence>
<feature type="domain" description="Glycosyl hydrolase family 31 C-terminal" evidence="14">
    <location>
        <begin position="699"/>
        <end position="784"/>
    </location>
</feature>
<dbReference type="Gene3D" id="2.60.40.1760">
    <property type="entry name" value="glycosyl hydrolase (family 31)"/>
    <property type="match status" value="1"/>
</dbReference>
<name>A0AAU9K1S3_9CILI</name>
<dbReference type="GO" id="GO:0030246">
    <property type="term" value="F:carbohydrate binding"/>
    <property type="evidence" value="ECO:0007669"/>
    <property type="project" value="InterPro"/>
</dbReference>
<evidence type="ECO:0000256" key="3">
    <source>
        <dbReference type="ARBA" id="ARBA00007806"/>
    </source>
</evidence>
<evidence type="ECO:0000256" key="10">
    <source>
        <dbReference type="RuleBase" id="RU361185"/>
    </source>
</evidence>
<dbReference type="InterPro" id="IPR048395">
    <property type="entry name" value="Glyco_hydro_31_C"/>
</dbReference>
<dbReference type="InterPro" id="IPR017853">
    <property type="entry name" value="GH"/>
</dbReference>
<reference evidence="15" key="1">
    <citation type="submission" date="2021-09" db="EMBL/GenBank/DDBJ databases">
        <authorList>
            <consortium name="AG Swart"/>
            <person name="Singh M."/>
            <person name="Singh A."/>
            <person name="Seah K."/>
            <person name="Emmerich C."/>
        </authorList>
    </citation>
    <scope>NUCLEOTIDE SEQUENCE</scope>
    <source>
        <strain evidence="15">ATCC30299</strain>
    </source>
</reference>
<accession>A0AAU9K1S3</accession>
<keyword evidence="7" id="KW-0325">Glycoprotein</keyword>
<feature type="signal peptide" evidence="11">
    <location>
        <begin position="1"/>
        <end position="19"/>
    </location>
</feature>
<evidence type="ECO:0000256" key="4">
    <source>
        <dbReference type="ARBA" id="ARBA00022729"/>
    </source>
</evidence>
<evidence type="ECO:0000313" key="15">
    <source>
        <dbReference type="EMBL" id="CAG9331965.1"/>
    </source>
</evidence>
<dbReference type="GO" id="GO:0005783">
    <property type="term" value="C:endoplasmic reticulum"/>
    <property type="evidence" value="ECO:0007669"/>
    <property type="project" value="UniProtKB-SubCell"/>
</dbReference>
<gene>
    <name evidence="15" type="ORF">BSTOLATCC_MIC54019</name>
</gene>